<dbReference type="RefSeq" id="WP_156546588.1">
    <property type="nucleotide sequence ID" value="NZ_JABAEJ010000001.1"/>
</dbReference>
<keyword evidence="1" id="KW-0540">Nuclease</keyword>
<reference evidence="1 2" key="1">
    <citation type="submission" date="2019-12" db="EMBL/GenBank/DDBJ databases">
        <title>Whole-genome sequencing of Allorhizobium vitis.</title>
        <authorList>
            <person name="Gan H.M."/>
            <person name="Szegedi E."/>
            <person name="Burr T."/>
            <person name="Savka M.A."/>
        </authorList>
    </citation>
    <scope>NUCLEOTIDE SEQUENCE [LARGE SCALE GENOMIC DNA]</scope>
    <source>
        <strain evidence="1 2">CG989</strain>
    </source>
</reference>
<accession>A0AAE4WAG2</accession>
<dbReference type="Pfam" id="PF09569">
    <property type="entry name" value="RE_ScaI"/>
    <property type="match status" value="1"/>
</dbReference>
<evidence type="ECO:0000313" key="2">
    <source>
        <dbReference type="Proteomes" id="UP000436692"/>
    </source>
</evidence>
<protein>
    <submittedName>
        <fullName evidence="1">ScaI family restriction endonuclease</fullName>
    </submittedName>
</protein>
<dbReference type="EMBL" id="WPHM01000001">
    <property type="protein sequence ID" value="MUZ56267.1"/>
    <property type="molecule type" value="Genomic_DNA"/>
</dbReference>
<evidence type="ECO:0000313" key="1">
    <source>
        <dbReference type="EMBL" id="MUZ56267.1"/>
    </source>
</evidence>
<name>A0AAE4WAG2_AGRVI</name>
<dbReference type="AlphaFoldDB" id="A0AAE4WAG2"/>
<proteinExistence type="predicted"/>
<keyword evidence="1" id="KW-0255">Endonuclease</keyword>
<gene>
    <name evidence="1" type="ORF">GOZ95_02195</name>
</gene>
<keyword evidence="1" id="KW-0378">Hydrolase</keyword>
<sequence>MLVSPYAERPREEWPDITRRLVEVFPLHTDELLKFVDNAWHNLFNSSFGESGLQIGMDILLPAQATGVLLERLIAVEMQKNLEGWRGGRVKNEKDIVYENDLNFSFEIKTSSSRSGLYGNRSTGHRAEGRTKFRSGYYLVINYKLPTEDDKSKSILNVRFGWIDDDDWVGQTKPTGQQASIGVSLAKLKLITIRGTI</sequence>
<organism evidence="1 2">
    <name type="scientific">Agrobacterium vitis</name>
    <name type="common">Rhizobium vitis</name>
    <dbReference type="NCBI Taxonomy" id="373"/>
    <lineage>
        <taxon>Bacteria</taxon>
        <taxon>Pseudomonadati</taxon>
        <taxon>Pseudomonadota</taxon>
        <taxon>Alphaproteobacteria</taxon>
        <taxon>Hyphomicrobiales</taxon>
        <taxon>Rhizobiaceae</taxon>
        <taxon>Rhizobium/Agrobacterium group</taxon>
        <taxon>Agrobacterium</taxon>
    </lineage>
</organism>
<dbReference type="InterPro" id="IPR019069">
    <property type="entry name" value="Restrct_endonuc_II_ScaI"/>
</dbReference>
<dbReference type="GO" id="GO:0004519">
    <property type="term" value="F:endonuclease activity"/>
    <property type="evidence" value="ECO:0007669"/>
    <property type="project" value="UniProtKB-KW"/>
</dbReference>
<dbReference type="Proteomes" id="UP000436692">
    <property type="component" value="Unassembled WGS sequence"/>
</dbReference>
<comment type="caution">
    <text evidence="1">The sequence shown here is derived from an EMBL/GenBank/DDBJ whole genome shotgun (WGS) entry which is preliminary data.</text>
</comment>